<feature type="compositionally biased region" description="Basic and acidic residues" evidence="2">
    <location>
        <begin position="323"/>
        <end position="334"/>
    </location>
</feature>
<dbReference type="EMBL" id="BACD03000031">
    <property type="protein sequence ID" value="GAO50284.1"/>
    <property type="molecule type" value="Genomic_DNA"/>
</dbReference>
<dbReference type="GO" id="GO:0000387">
    <property type="term" value="P:spliceosomal snRNP assembly"/>
    <property type="evidence" value="ECO:0007669"/>
    <property type="project" value="InterPro"/>
</dbReference>
<reference evidence="3 4" key="2">
    <citation type="journal article" date="2014" name="J. Gen. Appl. Microbiol.">
        <title>The early diverging ascomycetous budding yeast Saitoella complicata has three histone deacetylases belonging to the Clr6, Hos2, and Rpd3 lineages.</title>
        <authorList>
            <person name="Nishida H."/>
            <person name="Matsumoto T."/>
            <person name="Kondo S."/>
            <person name="Hamamoto M."/>
            <person name="Yoshikawa H."/>
        </authorList>
    </citation>
    <scope>NUCLEOTIDE SEQUENCE [LARGE SCALE GENOMIC DNA]</scope>
    <source>
        <strain evidence="3 4">NRRL Y-17804</strain>
    </source>
</reference>
<comment type="caution">
    <text evidence="3">The sequence shown here is derived from an EMBL/GenBank/DDBJ whole genome shotgun (WGS) entry which is preliminary data.</text>
</comment>
<dbReference type="InterPro" id="IPR035426">
    <property type="entry name" value="Gemin2/Brr1"/>
</dbReference>
<dbReference type="PANTHER" id="PTHR12794">
    <property type="entry name" value="GEMIN2"/>
    <property type="match status" value="1"/>
</dbReference>
<keyword evidence="4" id="KW-1185">Reference proteome</keyword>
<dbReference type="GO" id="GO:0005634">
    <property type="term" value="C:nucleus"/>
    <property type="evidence" value="ECO:0007669"/>
    <property type="project" value="TreeGrafter"/>
</dbReference>
<evidence type="ECO:0000313" key="4">
    <source>
        <dbReference type="Proteomes" id="UP000033140"/>
    </source>
</evidence>
<dbReference type="AlphaFoldDB" id="A0A0E9NKB6"/>
<sequence length="433" mass="48423">MADQPYIPLQRPSAVVSASPAEPYIPLQRPTGPPDYTPNQRPPPPSNKRPNIYDDDYNPGTSTSSKKPRTKRKQPPKDATQGPLDPYTNQHGAFWISESEDEDGMEGGGGLDYEGAREVRGFARGLPDDPMEYLKMVRRETRAGPAFVVAKWPAPELQSTAETTNDDTNTTINGSRSRDARALPSKEWRTTILDSFLTLATSFHSPPHPSSPTTTPISWPTTKFLWKSFLQNPLNTPTPPLLHSFSHAQSLLLLRYMGVTWVEVGMSEEMCMWLWALLVKVWVGRGVLGGEEVSELRGLCRRCWRVREAAGVEKEVVVFTEDKEDGKEDGQADKMEDEEAKAENVPTITAENTDENDQVAITSVEEVPPPTVPANDEAPLLRADIRAAIDTCILIISEISREYTQVYCKSGGIEEVYKHSPGYIIKIRYRRQR</sequence>
<dbReference type="GO" id="GO:0032797">
    <property type="term" value="C:SMN complex"/>
    <property type="evidence" value="ECO:0007669"/>
    <property type="project" value="TreeGrafter"/>
</dbReference>
<dbReference type="STRING" id="698492.A0A0E9NKB6"/>
<evidence type="ECO:0000313" key="3">
    <source>
        <dbReference type="EMBL" id="GAO50284.1"/>
    </source>
</evidence>
<protein>
    <submittedName>
        <fullName evidence="3">Uncharacterized protein</fullName>
    </submittedName>
</protein>
<reference evidence="3 4" key="3">
    <citation type="journal article" date="2015" name="Genome Announc.">
        <title>Draft Genome Sequence of the Archiascomycetous Yeast Saitoella complicata.</title>
        <authorList>
            <person name="Yamauchi K."/>
            <person name="Kondo S."/>
            <person name="Hamamoto M."/>
            <person name="Takahashi Y."/>
            <person name="Ogura Y."/>
            <person name="Hayashi T."/>
            <person name="Nishida H."/>
        </authorList>
    </citation>
    <scope>NUCLEOTIDE SEQUENCE [LARGE SCALE GENOMIC DNA]</scope>
    <source>
        <strain evidence="3 4">NRRL Y-17804</strain>
    </source>
</reference>
<evidence type="ECO:0000256" key="1">
    <source>
        <dbReference type="ARBA" id="ARBA00025758"/>
    </source>
</evidence>
<comment type="similarity">
    <text evidence="1">Belongs to the gemin-2 family.</text>
</comment>
<feature type="region of interest" description="Disordered" evidence="2">
    <location>
        <begin position="1"/>
        <end position="90"/>
    </location>
</feature>
<name>A0A0E9NKB6_SAICN</name>
<gene>
    <name evidence="3" type="ORF">G7K_4414-t1</name>
</gene>
<feature type="compositionally biased region" description="Pro residues" evidence="2">
    <location>
        <begin position="31"/>
        <end position="47"/>
    </location>
</feature>
<proteinExistence type="inferred from homology"/>
<reference evidence="3 4" key="1">
    <citation type="journal article" date="2011" name="J. Gen. Appl. Microbiol.">
        <title>Draft genome sequencing of the enigmatic yeast Saitoella complicata.</title>
        <authorList>
            <person name="Nishida H."/>
            <person name="Hamamoto M."/>
            <person name="Sugiyama J."/>
        </authorList>
    </citation>
    <scope>NUCLEOTIDE SEQUENCE [LARGE SCALE GENOMIC DNA]</scope>
    <source>
        <strain evidence="3 4">NRRL Y-17804</strain>
    </source>
</reference>
<accession>A0A0E9NKB6</accession>
<feature type="region of interest" description="Disordered" evidence="2">
    <location>
        <begin position="158"/>
        <end position="181"/>
    </location>
</feature>
<dbReference type="Proteomes" id="UP000033140">
    <property type="component" value="Unassembled WGS sequence"/>
</dbReference>
<evidence type="ECO:0000256" key="2">
    <source>
        <dbReference type="SAM" id="MobiDB-lite"/>
    </source>
</evidence>
<dbReference type="Gene3D" id="1.20.58.1070">
    <property type="match status" value="1"/>
</dbReference>
<organism evidence="3 4">
    <name type="scientific">Saitoella complicata (strain BCRC 22490 / CBS 7301 / JCM 7358 / NBRC 10748 / NRRL Y-17804)</name>
    <dbReference type="NCBI Taxonomy" id="698492"/>
    <lineage>
        <taxon>Eukaryota</taxon>
        <taxon>Fungi</taxon>
        <taxon>Dikarya</taxon>
        <taxon>Ascomycota</taxon>
        <taxon>Taphrinomycotina</taxon>
        <taxon>Taphrinomycotina incertae sedis</taxon>
        <taxon>Saitoella</taxon>
    </lineage>
</organism>
<feature type="region of interest" description="Disordered" evidence="2">
    <location>
        <begin position="323"/>
        <end position="344"/>
    </location>
</feature>
<dbReference type="PANTHER" id="PTHR12794:SF0">
    <property type="entry name" value="GEM-ASSOCIATED PROTEIN 2"/>
    <property type="match status" value="1"/>
</dbReference>
<dbReference type="Pfam" id="PF04938">
    <property type="entry name" value="SIP1"/>
    <property type="match status" value="1"/>
</dbReference>